<sequence>MGRAIKSRAAAAGEGAGAGRPGEARHKVNRPVWSASGGKSPQLQTDKDGAAAARGAPRDGRAAAAARRGERARGAANRCACKGAANRCACEGAANRCACEGAADRCARGKAVRSAGWGLAGFKARRAAAGGRAPLLRRRRWLGHKGARRGRPRQKRPQGSVAMESGHTLGVVKRIGLGGWGVNDAVLRSGEKQQRAINRRGRAGGGKGQQNDATMGHPWAKWEGAGSNATHEGGARETGPCGARARACERVRARRGDRCSLENGNGSVLPAAARGAAGLGWGGGRHTTPAGGRPRAGTLWCRPAHAAGGF</sequence>
<organism evidence="2 3">
    <name type="scientific">Raphidocelis subcapitata</name>
    <dbReference type="NCBI Taxonomy" id="307507"/>
    <lineage>
        <taxon>Eukaryota</taxon>
        <taxon>Viridiplantae</taxon>
        <taxon>Chlorophyta</taxon>
        <taxon>core chlorophytes</taxon>
        <taxon>Chlorophyceae</taxon>
        <taxon>CS clade</taxon>
        <taxon>Sphaeropleales</taxon>
        <taxon>Selenastraceae</taxon>
        <taxon>Raphidocelis</taxon>
    </lineage>
</organism>
<comment type="caution">
    <text evidence="2">The sequence shown here is derived from an EMBL/GenBank/DDBJ whole genome shotgun (WGS) entry which is preliminary data.</text>
</comment>
<feature type="region of interest" description="Disordered" evidence="1">
    <location>
        <begin position="1"/>
        <end position="69"/>
    </location>
</feature>
<keyword evidence="3" id="KW-1185">Reference proteome</keyword>
<evidence type="ECO:0000256" key="1">
    <source>
        <dbReference type="SAM" id="MobiDB-lite"/>
    </source>
</evidence>
<reference evidence="2 3" key="1">
    <citation type="journal article" date="2018" name="Sci. Rep.">
        <title>Raphidocelis subcapitata (=Pseudokirchneriella subcapitata) provides an insight into genome evolution and environmental adaptations in the Sphaeropleales.</title>
        <authorList>
            <person name="Suzuki S."/>
            <person name="Yamaguchi H."/>
            <person name="Nakajima N."/>
            <person name="Kawachi M."/>
        </authorList>
    </citation>
    <scope>NUCLEOTIDE SEQUENCE [LARGE SCALE GENOMIC DNA]</scope>
    <source>
        <strain evidence="2 3">NIES-35</strain>
    </source>
</reference>
<feature type="region of interest" description="Disordered" evidence="1">
    <location>
        <begin position="143"/>
        <end position="167"/>
    </location>
</feature>
<accession>A0A2V0PE03</accession>
<feature type="compositionally biased region" description="Basic residues" evidence="1">
    <location>
        <begin position="143"/>
        <end position="156"/>
    </location>
</feature>
<dbReference type="InParanoid" id="A0A2V0PE03"/>
<feature type="compositionally biased region" description="Basic and acidic residues" evidence="1">
    <location>
        <begin position="56"/>
        <end position="69"/>
    </location>
</feature>
<dbReference type="Proteomes" id="UP000247498">
    <property type="component" value="Unassembled WGS sequence"/>
</dbReference>
<feature type="compositionally biased region" description="Low complexity" evidence="1">
    <location>
        <begin position="1"/>
        <end position="13"/>
    </location>
</feature>
<proteinExistence type="predicted"/>
<feature type="region of interest" description="Disordered" evidence="1">
    <location>
        <begin position="192"/>
        <end position="241"/>
    </location>
</feature>
<name>A0A2V0PE03_9CHLO</name>
<dbReference type="AlphaFoldDB" id="A0A2V0PE03"/>
<gene>
    <name evidence="2" type="ORF">Rsub_10903</name>
</gene>
<evidence type="ECO:0000313" key="2">
    <source>
        <dbReference type="EMBL" id="GBF97739.1"/>
    </source>
</evidence>
<dbReference type="EMBL" id="BDRX01000106">
    <property type="protein sequence ID" value="GBF97739.1"/>
    <property type="molecule type" value="Genomic_DNA"/>
</dbReference>
<evidence type="ECO:0000313" key="3">
    <source>
        <dbReference type="Proteomes" id="UP000247498"/>
    </source>
</evidence>
<protein>
    <submittedName>
        <fullName evidence="2">Uncharacterized protein</fullName>
    </submittedName>
</protein>